<accession>A0ABW4A2H1</accession>
<sequence length="133" mass="14387">MNAPARPAGADPSPEPFRAPAHGVHEAIADALATLHEPDLSGFGPAAVDTAITEMYGDHPTLRPAYRDWLYQHVSDASFGLTRMSPAGPGDAAVRSKDFTSTYHRLTGLFTERIVILQRARPQISLVAPKETR</sequence>
<evidence type="ECO:0000256" key="1">
    <source>
        <dbReference type="SAM" id="MobiDB-lite"/>
    </source>
</evidence>
<proteinExistence type="predicted"/>
<keyword evidence="3" id="KW-1185">Reference proteome</keyword>
<gene>
    <name evidence="2" type="ORF">ACFQ5G_02695</name>
</gene>
<dbReference type="Proteomes" id="UP001597183">
    <property type="component" value="Unassembled WGS sequence"/>
</dbReference>
<protein>
    <submittedName>
        <fullName evidence="2">Uncharacterized protein</fullName>
    </submittedName>
</protein>
<comment type="caution">
    <text evidence="2">The sequence shown here is derived from an EMBL/GenBank/DDBJ whole genome shotgun (WGS) entry which is preliminary data.</text>
</comment>
<evidence type="ECO:0000313" key="2">
    <source>
        <dbReference type="EMBL" id="MFD1364247.1"/>
    </source>
</evidence>
<name>A0ABW4A2H1_9ACTN</name>
<feature type="region of interest" description="Disordered" evidence="1">
    <location>
        <begin position="1"/>
        <end position="20"/>
    </location>
</feature>
<reference evidence="3" key="1">
    <citation type="journal article" date="2019" name="Int. J. Syst. Evol. Microbiol.">
        <title>The Global Catalogue of Microorganisms (GCM) 10K type strain sequencing project: providing services to taxonomists for standard genome sequencing and annotation.</title>
        <authorList>
            <consortium name="The Broad Institute Genomics Platform"/>
            <consortium name="The Broad Institute Genome Sequencing Center for Infectious Disease"/>
            <person name="Wu L."/>
            <person name="Ma J."/>
        </authorList>
    </citation>
    <scope>NUCLEOTIDE SEQUENCE [LARGE SCALE GENOMIC DNA]</scope>
    <source>
        <strain evidence="3">CCM 7526</strain>
    </source>
</reference>
<dbReference type="RefSeq" id="WP_317793837.1">
    <property type="nucleotide sequence ID" value="NZ_AP028461.1"/>
</dbReference>
<evidence type="ECO:0000313" key="3">
    <source>
        <dbReference type="Proteomes" id="UP001597183"/>
    </source>
</evidence>
<dbReference type="EMBL" id="JBHTMK010000004">
    <property type="protein sequence ID" value="MFD1364247.1"/>
    <property type="molecule type" value="Genomic_DNA"/>
</dbReference>
<organism evidence="2 3">
    <name type="scientific">Actinoplanes sichuanensis</name>
    <dbReference type="NCBI Taxonomy" id="512349"/>
    <lineage>
        <taxon>Bacteria</taxon>
        <taxon>Bacillati</taxon>
        <taxon>Actinomycetota</taxon>
        <taxon>Actinomycetes</taxon>
        <taxon>Micromonosporales</taxon>
        <taxon>Micromonosporaceae</taxon>
        <taxon>Actinoplanes</taxon>
    </lineage>
</organism>